<dbReference type="OrthoDB" id="7701207at2759"/>
<feature type="compositionally biased region" description="Pro residues" evidence="1">
    <location>
        <begin position="95"/>
        <end position="104"/>
    </location>
</feature>
<gene>
    <name evidence="2" type="ORF">MHI_LOCUS367864</name>
</gene>
<feature type="non-terminal residue" evidence="2">
    <location>
        <position position="125"/>
    </location>
</feature>
<keyword evidence="3" id="KW-1185">Reference proteome</keyword>
<name>A0A6V7H2D5_9HYME</name>
<evidence type="ECO:0000313" key="3">
    <source>
        <dbReference type="Proteomes" id="UP000752696"/>
    </source>
</evidence>
<feature type="compositionally biased region" description="Basic and acidic residues" evidence="1">
    <location>
        <begin position="107"/>
        <end position="118"/>
    </location>
</feature>
<proteinExistence type="predicted"/>
<evidence type="ECO:0000256" key="1">
    <source>
        <dbReference type="SAM" id="MobiDB-lite"/>
    </source>
</evidence>
<evidence type="ECO:0000313" key="2">
    <source>
        <dbReference type="EMBL" id="CAD1473255.1"/>
    </source>
</evidence>
<dbReference type="AlphaFoldDB" id="A0A6V7H2D5"/>
<reference evidence="2" key="1">
    <citation type="submission" date="2020-07" db="EMBL/GenBank/DDBJ databases">
        <authorList>
            <person name="Nazaruddin N."/>
        </authorList>
    </citation>
    <scope>NUCLEOTIDE SEQUENCE</scope>
</reference>
<dbReference type="EMBL" id="CAJDYZ010006317">
    <property type="protein sequence ID" value="CAD1473255.1"/>
    <property type="molecule type" value="Genomic_DNA"/>
</dbReference>
<feature type="region of interest" description="Disordered" evidence="1">
    <location>
        <begin position="48"/>
        <end position="125"/>
    </location>
</feature>
<accession>A0A6V7H2D5</accession>
<organism evidence="2 3">
    <name type="scientific">Heterotrigona itama</name>
    <dbReference type="NCBI Taxonomy" id="395501"/>
    <lineage>
        <taxon>Eukaryota</taxon>
        <taxon>Metazoa</taxon>
        <taxon>Ecdysozoa</taxon>
        <taxon>Arthropoda</taxon>
        <taxon>Hexapoda</taxon>
        <taxon>Insecta</taxon>
        <taxon>Pterygota</taxon>
        <taxon>Neoptera</taxon>
        <taxon>Endopterygota</taxon>
        <taxon>Hymenoptera</taxon>
        <taxon>Apocrita</taxon>
        <taxon>Aculeata</taxon>
        <taxon>Apoidea</taxon>
        <taxon>Anthophila</taxon>
        <taxon>Apidae</taxon>
        <taxon>Heterotrigona</taxon>
    </lineage>
</organism>
<comment type="caution">
    <text evidence="2">The sequence shown here is derived from an EMBL/GenBank/DDBJ whole genome shotgun (WGS) entry which is preliminary data.</text>
</comment>
<dbReference type="Proteomes" id="UP000752696">
    <property type="component" value="Unassembled WGS sequence"/>
</dbReference>
<sequence>MNVLQNLFVQSQIERTDNNVYQHASFTNFSESINAEVRSAIRVLHGWCPRPPQGHRGDTVLMSPQTQMRGNHRNAGPTQQPPPATVVVSSTSSMRPPPPPPPPRARASNEGKGHHEEPTSSIPDL</sequence>
<protein>
    <submittedName>
        <fullName evidence="2">Uncharacterized protein</fullName>
    </submittedName>
</protein>
<feature type="compositionally biased region" description="Low complexity" evidence="1">
    <location>
        <begin position="85"/>
        <end position="94"/>
    </location>
</feature>